<sequence>MIDIIKKLSFPHICSELVSGSIEGNYIIKICNSEGVEATEASP</sequence>
<organism evidence="1">
    <name type="scientific">marine sediment metagenome</name>
    <dbReference type="NCBI Taxonomy" id="412755"/>
    <lineage>
        <taxon>unclassified sequences</taxon>
        <taxon>metagenomes</taxon>
        <taxon>ecological metagenomes</taxon>
    </lineage>
</organism>
<evidence type="ECO:0000313" key="2">
    <source>
        <dbReference type="EMBL" id="GAG72049.1"/>
    </source>
</evidence>
<evidence type="ECO:0000313" key="1">
    <source>
        <dbReference type="EMBL" id="GAG67223.1"/>
    </source>
</evidence>
<reference evidence="1" key="1">
    <citation type="journal article" date="2014" name="Front. Microbiol.">
        <title>High frequency of phylogenetically diverse reductive dehalogenase-homologous genes in deep subseafloor sedimentary metagenomes.</title>
        <authorList>
            <person name="Kawai M."/>
            <person name="Futagami T."/>
            <person name="Toyoda A."/>
            <person name="Takaki Y."/>
            <person name="Nishi S."/>
            <person name="Hori S."/>
            <person name="Arai W."/>
            <person name="Tsubouchi T."/>
            <person name="Morono Y."/>
            <person name="Uchiyama I."/>
            <person name="Ito T."/>
            <person name="Fujiyama A."/>
            <person name="Inagaki F."/>
            <person name="Takami H."/>
        </authorList>
    </citation>
    <scope>NUCLEOTIDE SEQUENCE</scope>
    <source>
        <strain evidence="1">Expedition CK06-06</strain>
    </source>
</reference>
<gene>
    <name evidence="1" type="ORF">S01H4_01144</name>
    <name evidence="2" type="ORF">S01H4_02028</name>
</gene>
<comment type="caution">
    <text evidence="1">The sequence shown here is derived from an EMBL/GenBank/DDBJ whole genome shotgun (WGS) entry which is preliminary data.</text>
</comment>
<accession>X1A350</accession>
<protein>
    <submittedName>
        <fullName evidence="1">Uncharacterized protein</fullName>
    </submittedName>
</protein>
<proteinExistence type="predicted"/>
<name>X1A350_9ZZZZ</name>
<dbReference type="EMBL" id="BART01000415">
    <property type="protein sequence ID" value="GAG72049.1"/>
    <property type="molecule type" value="Genomic_DNA"/>
</dbReference>
<dbReference type="EMBL" id="BART01000195">
    <property type="protein sequence ID" value="GAG67223.1"/>
    <property type="molecule type" value="Genomic_DNA"/>
</dbReference>
<dbReference type="AlphaFoldDB" id="X1A350"/>